<dbReference type="CDD" id="cd04301">
    <property type="entry name" value="NAT_SF"/>
    <property type="match status" value="1"/>
</dbReference>
<dbReference type="SUPFAM" id="SSF55729">
    <property type="entry name" value="Acyl-CoA N-acyltransferases (Nat)"/>
    <property type="match status" value="1"/>
</dbReference>
<reference evidence="4 5" key="1">
    <citation type="journal article" date="2019" name="Int. J. Syst. Evol. Microbiol.">
        <title>The Global Catalogue of Microorganisms (GCM) 10K type strain sequencing project: providing services to taxonomists for standard genome sequencing and annotation.</title>
        <authorList>
            <consortium name="The Broad Institute Genomics Platform"/>
            <consortium name="The Broad Institute Genome Sequencing Center for Infectious Disease"/>
            <person name="Wu L."/>
            <person name="Ma J."/>
        </authorList>
    </citation>
    <scope>NUCLEOTIDE SEQUENCE [LARGE SCALE GENOMIC DNA]</scope>
    <source>
        <strain evidence="4 5">JCM 14546</strain>
    </source>
</reference>
<comment type="caution">
    <text evidence="4">The sequence shown here is derived from an EMBL/GenBank/DDBJ whole genome shotgun (WGS) entry which is preliminary data.</text>
</comment>
<dbReference type="InterPro" id="IPR000182">
    <property type="entry name" value="GNAT_dom"/>
</dbReference>
<dbReference type="EMBL" id="BAAANO010000024">
    <property type="protein sequence ID" value="GAA2011893.1"/>
    <property type="molecule type" value="Genomic_DNA"/>
</dbReference>
<evidence type="ECO:0000313" key="4">
    <source>
        <dbReference type="EMBL" id="GAA2011893.1"/>
    </source>
</evidence>
<keyword evidence="5" id="KW-1185">Reference proteome</keyword>
<keyword evidence="2" id="KW-0012">Acyltransferase</keyword>
<dbReference type="PANTHER" id="PTHR43072">
    <property type="entry name" value="N-ACETYLTRANSFERASE"/>
    <property type="match status" value="1"/>
</dbReference>
<accession>A0ABN2TJU5</accession>
<dbReference type="Pfam" id="PF00583">
    <property type="entry name" value="Acetyltransf_1"/>
    <property type="match status" value="1"/>
</dbReference>
<evidence type="ECO:0000259" key="3">
    <source>
        <dbReference type="PROSITE" id="PS51186"/>
    </source>
</evidence>
<dbReference type="InterPro" id="IPR016181">
    <property type="entry name" value="Acyl_CoA_acyltransferase"/>
</dbReference>
<feature type="domain" description="N-acetyltransferase" evidence="3">
    <location>
        <begin position="2"/>
        <end position="155"/>
    </location>
</feature>
<evidence type="ECO:0000256" key="2">
    <source>
        <dbReference type="ARBA" id="ARBA00023315"/>
    </source>
</evidence>
<dbReference type="PANTHER" id="PTHR43072:SF23">
    <property type="entry name" value="UPF0039 PROTEIN C11D3.02C"/>
    <property type="match status" value="1"/>
</dbReference>
<name>A0ABN2TJU5_9MICO</name>
<evidence type="ECO:0000256" key="1">
    <source>
        <dbReference type="ARBA" id="ARBA00022679"/>
    </source>
</evidence>
<dbReference type="RefSeq" id="WP_344310040.1">
    <property type="nucleotide sequence ID" value="NZ_BAAANO010000024.1"/>
</dbReference>
<dbReference type="Proteomes" id="UP001500755">
    <property type="component" value="Unassembled WGS sequence"/>
</dbReference>
<dbReference type="PROSITE" id="PS51186">
    <property type="entry name" value="GNAT"/>
    <property type="match status" value="1"/>
</dbReference>
<evidence type="ECO:0000313" key="5">
    <source>
        <dbReference type="Proteomes" id="UP001500755"/>
    </source>
</evidence>
<organism evidence="4 5">
    <name type="scientific">Brevibacterium samyangense</name>
    <dbReference type="NCBI Taxonomy" id="366888"/>
    <lineage>
        <taxon>Bacteria</taxon>
        <taxon>Bacillati</taxon>
        <taxon>Actinomycetota</taxon>
        <taxon>Actinomycetes</taxon>
        <taxon>Micrococcales</taxon>
        <taxon>Brevibacteriaceae</taxon>
        <taxon>Brevibacterium</taxon>
    </lineage>
</organism>
<proteinExistence type="predicted"/>
<keyword evidence="1" id="KW-0808">Transferase</keyword>
<sequence>MVTIEPMADRHAGDVLRIYGQGIAGGTATFETEVPSWEDFRGKRIPELGFVAMGDEAVLGWVAASPTSTRPAYRGVVEHSVYVDTAAHGRGVGRLLMNHFLAQADALGYWTVQSSLFPENEASRALHLATGFREVGRRERIARHGGTWRDTILVERRSPAVD</sequence>
<protein>
    <submittedName>
        <fullName evidence="4">GNAT family N-acetyltransferase</fullName>
    </submittedName>
</protein>
<dbReference type="Gene3D" id="3.40.630.30">
    <property type="match status" value="1"/>
</dbReference>
<gene>
    <name evidence="4" type="ORF">GCM10009755_24120</name>
</gene>